<keyword evidence="2" id="KW-1003">Cell membrane</keyword>
<sequence>MSTETTADPPQGGLSGRSEAVLLAGMTVSAIGTGVTEIAIPLFVYGTSGSVSGTAAVFIALALPQLMLAPFAGALADRTNRHALAVGSYILSAALLAGLAFSGPLAVVVTCAVLAQVVGTVSGPAVQAALPALAGDGYQRLIGRRTGLMFTAQAIGPALGGALTGLIGARHAVLVDAGSFLVIAAALSSIRHFDPQWRERRAQAVSSSVLASIRDGLRATRASVTASRLFLYWGISLAALPIALLAAIPYLRDTLGVSSLQYGVAVTCYAVGSIIGSLVCGHLNFHRRRRGWLLGSGLVYGVVNLVMPLSPGYVVFCVLWFVWGLSYGPEEVLTQLLFAEAIEDDLRGRLYSFMGVVFAAATVLGYAVAGGITQVLGASWAMALAGVIFIAASVFSFSTGPLARSLRATETAG</sequence>
<feature type="domain" description="Major facilitator superfamily (MFS) profile" evidence="7">
    <location>
        <begin position="222"/>
        <end position="413"/>
    </location>
</feature>
<dbReference type="EMBL" id="QUNO01000017">
    <property type="protein sequence ID" value="REH35767.1"/>
    <property type="molecule type" value="Genomic_DNA"/>
</dbReference>
<gene>
    <name evidence="8" type="ORF">BCF44_117155</name>
</gene>
<dbReference type="Gene3D" id="1.20.1250.20">
    <property type="entry name" value="MFS general substrate transporter like domains"/>
    <property type="match status" value="2"/>
</dbReference>
<feature type="transmembrane region" description="Helical" evidence="6">
    <location>
        <begin position="146"/>
        <end position="167"/>
    </location>
</feature>
<dbReference type="Pfam" id="PF07690">
    <property type="entry name" value="MFS_1"/>
    <property type="match status" value="2"/>
</dbReference>
<evidence type="ECO:0000313" key="9">
    <source>
        <dbReference type="Proteomes" id="UP000256269"/>
    </source>
</evidence>
<dbReference type="OrthoDB" id="9815525at2"/>
<dbReference type="AlphaFoldDB" id="A0A3E0H020"/>
<feature type="transmembrane region" description="Helical" evidence="6">
    <location>
        <begin position="173"/>
        <end position="193"/>
    </location>
</feature>
<evidence type="ECO:0000256" key="1">
    <source>
        <dbReference type="ARBA" id="ARBA00004651"/>
    </source>
</evidence>
<dbReference type="PANTHER" id="PTHR23513:SF11">
    <property type="entry name" value="STAPHYLOFERRIN A TRANSPORTER"/>
    <property type="match status" value="1"/>
</dbReference>
<feature type="transmembrane region" description="Helical" evidence="6">
    <location>
        <begin position="350"/>
        <end position="368"/>
    </location>
</feature>
<dbReference type="PROSITE" id="PS50850">
    <property type="entry name" value="MFS"/>
    <property type="match status" value="1"/>
</dbReference>
<dbReference type="GO" id="GO:0022857">
    <property type="term" value="F:transmembrane transporter activity"/>
    <property type="evidence" value="ECO:0007669"/>
    <property type="project" value="InterPro"/>
</dbReference>
<dbReference type="CDD" id="cd06173">
    <property type="entry name" value="MFS_MefA_like"/>
    <property type="match status" value="1"/>
</dbReference>
<keyword evidence="5 6" id="KW-0472">Membrane</keyword>
<dbReference type="RefSeq" id="WP_116179827.1">
    <property type="nucleotide sequence ID" value="NZ_CP144375.1"/>
</dbReference>
<dbReference type="InterPro" id="IPR036259">
    <property type="entry name" value="MFS_trans_sf"/>
</dbReference>
<keyword evidence="4 6" id="KW-1133">Transmembrane helix</keyword>
<feature type="transmembrane region" description="Helical" evidence="6">
    <location>
        <begin position="375"/>
        <end position="397"/>
    </location>
</feature>
<dbReference type="InterPro" id="IPR011701">
    <property type="entry name" value="MFS"/>
</dbReference>
<evidence type="ECO:0000256" key="6">
    <source>
        <dbReference type="SAM" id="Phobius"/>
    </source>
</evidence>
<feature type="transmembrane region" description="Helical" evidence="6">
    <location>
        <begin position="20"/>
        <end position="43"/>
    </location>
</feature>
<reference evidence="8 9" key="1">
    <citation type="submission" date="2018-08" db="EMBL/GenBank/DDBJ databases">
        <title>Genomic Encyclopedia of Archaeal and Bacterial Type Strains, Phase II (KMG-II): from individual species to whole genera.</title>
        <authorList>
            <person name="Goeker M."/>
        </authorList>
    </citation>
    <scope>NUCLEOTIDE SEQUENCE [LARGE SCALE GENOMIC DNA]</scope>
    <source>
        <strain evidence="8 9">DSM 45791</strain>
    </source>
</reference>
<comment type="subcellular location">
    <subcellularLocation>
        <location evidence="1">Cell membrane</location>
        <topology evidence="1">Multi-pass membrane protein</topology>
    </subcellularLocation>
</comment>
<dbReference type="SUPFAM" id="SSF103473">
    <property type="entry name" value="MFS general substrate transporter"/>
    <property type="match status" value="1"/>
</dbReference>
<organism evidence="8 9">
    <name type="scientific">Kutzneria buriramensis</name>
    <dbReference type="NCBI Taxonomy" id="1045776"/>
    <lineage>
        <taxon>Bacteria</taxon>
        <taxon>Bacillati</taxon>
        <taxon>Actinomycetota</taxon>
        <taxon>Actinomycetes</taxon>
        <taxon>Pseudonocardiales</taxon>
        <taxon>Pseudonocardiaceae</taxon>
        <taxon>Kutzneria</taxon>
    </lineage>
</organism>
<evidence type="ECO:0000256" key="5">
    <source>
        <dbReference type="ARBA" id="ARBA00023136"/>
    </source>
</evidence>
<evidence type="ECO:0000259" key="7">
    <source>
        <dbReference type="PROSITE" id="PS50850"/>
    </source>
</evidence>
<comment type="caution">
    <text evidence="8">The sequence shown here is derived from an EMBL/GenBank/DDBJ whole genome shotgun (WGS) entry which is preliminary data.</text>
</comment>
<feature type="transmembrane region" description="Helical" evidence="6">
    <location>
        <begin position="230"/>
        <end position="250"/>
    </location>
</feature>
<feature type="transmembrane region" description="Helical" evidence="6">
    <location>
        <begin position="83"/>
        <end position="101"/>
    </location>
</feature>
<keyword evidence="3 6" id="KW-0812">Transmembrane</keyword>
<feature type="transmembrane region" description="Helical" evidence="6">
    <location>
        <begin position="297"/>
        <end position="323"/>
    </location>
</feature>
<feature type="transmembrane region" description="Helical" evidence="6">
    <location>
        <begin position="55"/>
        <end position="76"/>
    </location>
</feature>
<evidence type="ECO:0000313" key="8">
    <source>
        <dbReference type="EMBL" id="REH35767.1"/>
    </source>
</evidence>
<accession>A0A3E0H020</accession>
<dbReference type="InterPro" id="IPR020846">
    <property type="entry name" value="MFS_dom"/>
</dbReference>
<dbReference type="Proteomes" id="UP000256269">
    <property type="component" value="Unassembled WGS sequence"/>
</dbReference>
<protein>
    <submittedName>
        <fullName evidence="8">Putative MFS family arabinose efflux permease</fullName>
    </submittedName>
</protein>
<evidence type="ECO:0000256" key="3">
    <source>
        <dbReference type="ARBA" id="ARBA00022692"/>
    </source>
</evidence>
<dbReference type="PANTHER" id="PTHR23513">
    <property type="entry name" value="INTEGRAL MEMBRANE EFFLUX PROTEIN-RELATED"/>
    <property type="match status" value="1"/>
</dbReference>
<evidence type="ECO:0000256" key="2">
    <source>
        <dbReference type="ARBA" id="ARBA00022475"/>
    </source>
</evidence>
<keyword evidence="9" id="KW-1185">Reference proteome</keyword>
<evidence type="ECO:0000256" key="4">
    <source>
        <dbReference type="ARBA" id="ARBA00022989"/>
    </source>
</evidence>
<dbReference type="GO" id="GO:0005886">
    <property type="term" value="C:plasma membrane"/>
    <property type="evidence" value="ECO:0007669"/>
    <property type="project" value="UniProtKB-SubCell"/>
</dbReference>
<feature type="transmembrane region" description="Helical" evidence="6">
    <location>
        <begin position="262"/>
        <end position="285"/>
    </location>
</feature>
<proteinExistence type="predicted"/>
<feature type="transmembrane region" description="Helical" evidence="6">
    <location>
        <begin position="107"/>
        <end position="134"/>
    </location>
</feature>
<name>A0A3E0H020_9PSEU</name>